<dbReference type="GO" id="GO:0005886">
    <property type="term" value="C:plasma membrane"/>
    <property type="evidence" value="ECO:0007669"/>
    <property type="project" value="TreeGrafter"/>
</dbReference>
<feature type="region of interest" description="Disordered" evidence="6">
    <location>
        <begin position="197"/>
        <end position="244"/>
    </location>
</feature>
<dbReference type="OrthoDB" id="264603at2759"/>
<dbReference type="InterPro" id="IPR013783">
    <property type="entry name" value="Ig-like_fold"/>
</dbReference>
<keyword evidence="10" id="KW-1185">Reference proteome</keyword>
<dbReference type="Proteomes" id="UP000750334">
    <property type="component" value="Unassembled WGS sequence"/>
</dbReference>
<keyword evidence="5 7" id="KW-0472">Membrane</keyword>
<dbReference type="InterPro" id="IPR008962">
    <property type="entry name" value="PapD-like_sf"/>
</dbReference>
<keyword evidence="3 7" id="KW-0812">Transmembrane</keyword>
<evidence type="ECO:0000256" key="2">
    <source>
        <dbReference type="ARBA" id="ARBA00008932"/>
    </source>
</evidence>
<dbReference type="GO" id="GO:0061817">
    <property type="term" value="P:endoplasmic reticulum-plasma membrane tethering"/>
    <property type="evidence" value="ECO:0007669"/>
    <property type="project" value="TreeGrafter"/>
</dbReference>
<dbReference type="GO" id="GO:0033149">
    <property type="term" value="F:FFAT motif binding"/>
    <property type="evidence" value="ECO:0007669"/>
    <property type="project" value="TreeGrafter"/>
</dbReference>
<feature type="domain" description="MSP" evidence="8">
    <location>
        <begin position="3"/>
        <end position="126"/>
    </location>
</feature>
<evidence type="ECO:0000256" key="7">
    <source>
        <dbReference type="SAM" id="Phobius"/>
    </source>
</evidence>
<dbReference type="Pfam" id="PF00635">
    <property type="entry name" value="Motile_Sperm"/>
    <property type="match status" value="1"/>
</dbReference>
<dbReference type="AlphaFoldDB" id="A0A9P7BAE8"/>
<dbReference type="PROSITE" id="PS50202">
    <property type="entry name" value="MSP"/>
    <property type="match status" value="1"/>
</dbReference>
<evidence type="ECO:0000256" key="5">
    <source>
        <dbReference type="ARBA" id="ARBA00023136"/>
    </source>
</evidence>
<dbReference type="SUPFAM" id="SSF49354">
    <property type="entry name" value="PapD-like"/>
    <property type="match status" value="1"/>
</dbReference>
<dbReference type="GO" id="GO:0090158">
    <property type="term" value="P:endoplasmic reticulum membrane organization"/>
    <property type="evidence" value="ECO:0007669"/>
    <property type="project" value="TreeGrafter"/>
</dbReference>
<dbReference type="InterPro" id="IPR000535">
    <property type="entry name" value="MSP_dom"/>
</dbReference>
<dbReference type="PIRSF" id="PIRSF019693">
    <property type="entry name" value="VAMP-associated"/>
    <property type="match status" value="1"/>
</dbReference>
<evidence type="ECO:0000256" key="3">
    <source>
        <dbReference type="ARBA" id="ARBA00022692"/>
    </source>
</evidence>
<evidence type="ECO:0000256" key="6">
    <source>
        <dbReference type="SAM" id="MobiDB-lite"/>
    </source>
</evidence>
<evidence type="ECO:0000313" key="10">
    <source>
        <dbReference type="Proteomes" id="UP000750334"/>
    </source>
</evidence>
<sequence>MSTVKIAPDTLEFKTPLVAESTDYIEITNESDEAVAFKVKTTAPKLYCVRPTAGKIDAGESTKIEIIFLGLAEEPEKDSKCKDKFLVLTLPAPYDLDGKSVSELWTSLEAEFKKSMISKKIKVAYVEGPAEPQEKQQVQEDEPILATSTQQPTQQKEEVPTPVVQETKPIVAPVPIPAAVPVPEVAPVPIAAPITETKPAIPRQEEPIVEKSAPVSTSSNEKASSPVANYDAPLAKEQPTDSTTSNSNILLLIAIVIFLLAWLYY</sequence>
<feature type="transmembrane region" description="Helical" evidence="7">
    <location>
        <begin position="247"/>
        <end position="264"/>
    </location>
</feature>
<comment type="similarity">
    <text evidence="2">Belongs to the VAMP-associated protein (VAP) (TC 9.B.17) family.</text>
</comment>
<name>A0A9P7BAE8_MAUEX</name>
<organism evidence="9 10">
    <name type="scientific">Maudiozyma exigua</name>
    <name type="common">Yeast</name>
    <name type="synonym">Kazachstania exigua</name>
    <dbReference type="NCBI Taxonomy" id="34358"/>
    <lineage>
        <taxon>Eukaryota</taxon>
        <taxon>Fungi</taxon>
        <taxon>Dikarya</taxon>
        <taxon>Ascomycota</taxon>
        <taxon>Saccharomycotina</taxon>
        <taxon>Saccharomycetes</taxon>
        <taxon>Saccharomycetales</taxon>
        <taxon>Saccharomycetaceae</taxon>
        <taxon>Maudiozyma</taxon>
    </lineage>
</organism>
<accession>A0A9P7BAE8</accession>
<feature type="compositionally biased region" description="Polar residues" evidence="6">
    <location>
        <begin position="214"/>
        <end position="227"/>
    </location>
</feature>
<gene>
    <name evidence="9" type="primary">SCS2_1</name>
    <name evidence="9" type="ORF">C6P45_003444</name>
</gene>
<comment type="subcellular location">
    <subcellularLocation>
        <location evidence="1">Membrane</location>
        <topology evidence="1">Single-pass type IV membrane protein</topology>
    </subcellularLocation>
</comment>
<evidence type="ECO:0000259" key="8">
    <source>
        <dbReference type="PROSITE" id="PS50202"/>
    </source>
</evidence>
<dbReference type="PANTHER" id="PTHR10809:SF6">
    <property type="entry name" value="AT11025P-RELATED"/>
    <property type="match status" value="1"/>
</dbReference>
<dbReference type="PANTHER" id="PTHR10809">
    <property type="entry name" value="VESICLE-ASSOCIATED MEMBRANE PROTEIN-ASSOCIATED PROTEIN"/>
    <property type="match status" value="1"/>
</dbReference>
<protein>
    <submittedName>
        <fullName evidence="9">Phosphatidylinositol-binding protein scs2</fullName>
    </submittedName>
</protein>
<dbReference type="Gene3D" id="2.60.40.10">
    <property type="entry name" value="Immunoglobulins"/>
    <property type="match status" value="1"/>
</dbReference>
<reference evidence="9 10" key="1">
    <citation type="submission" date="2020-11" db="EMBL/GenBank/DDBJ databases">
        <title>Kefir isolates.</title>
        <authorList>
            <person name="Marcisauskas S."/>
            <person name="Kim Y."/>
            <person name="Blasche S."/>
        </authorList>
    </citation>
    <scope>NUCLEOTIDE SEQUENCE [LARGE SCALE GENOMIC DNA]</scope>
    <source>
        <strain evidence="9 10">OG2</strain>
    </source>
</reference>
<dbReference type="GO" id="GO:0005789">
    <property type="term" value="C:endoplasmic reticulum membrane"/>
    <property type="evidence" value="ECO:0007669"/>
    <property type="project" value="InterPro"/>
</dbReference>
<evidence type="ECO:0000256" key="1">
    <source>
        <dbReference type="ARBA" id="ARBA00004211"/>
    </source>
</evidence>
<dbReference type="EMBL" id="PUHR01000035">
    <property type="protein sequence ID" value="KAG0669701.1"/>
    <property type="molecule type" value="Genomic_DNA"/>
</dbReference>
<dbReference type="InterPro" id="IPR016763">
    <property type="entry name" value="VAP"/>
</dbReference>
<evidence type="ECO:0000313" key="9">
    <source>
        <dbReference type="EMBL" id="KAG0669701.1"/>
    </source>
</evidence>
<keyword evidence="4 7" id="KW-1133">Transmembrane helix</keyword>
<proteinExistence type="inferred from homology"/>
<comment type="caution">
    <text evidence="9">The sequence shown here is derived from an EMBL/GenBank/DDBJ whole genome shotgun (WGS) entry which is preliminary data.</text>
</comment>
<evidence type="ECO:0000256" key="4">
    <source>
        <dbReference type="ARBA" id="ARBA00022989"/>
    </source>
</evidence>